<reference evidence="2" key="2">
    <citation type="submission" date="2018-05" db="EMBL/GenBank/DDBJ databases">
        <title>OmerRS3 (Oryza meridionalis Reference Sequence Version 3).</title>
        <authorList>
            <person name="Zhang J."/>
            <person name="Kudrna D."/>
            <person name="Lee S."/>
            <person name="Talag J."/>
            <person name="Welchert J."/>
            <person name="Wing R.A."/>
        </authorList>
    </citation>
    <scope>NUCLEOTIDE SEQUENCE [LARGE SCALE GENOMIC DNA]</scope>
    <source>
        <strain evidence="2">cv. OR44</strain>
    </source>
</reference>
<name>A0A0E0DHH6_9ORYZ</name>
<dbReference type="AlphaFoldDB" id="A0A0E0DHH6"/>
<dbReference type="PANTHER" id="PTHR35165">
    <property type="entry name" value="OS08G0113900 PROTEIN"/>
    <property type="match status" value="1"/>
</dbReference>
<keyword evidence="1" id="KW-0812">Transmembrane</keyword>
<dbReference type="HOGENOM" id="CLU_2472834_0_0_1"/>
<evidence type="ECO:0000313" key="2">
    <source>
        <dbReference type="EnsemblPlants" id="OMERI04G18850.4"/>
    </source>
</evidence>
<keyword evidence="1" id="KW-1133">Transmembrane helix</keyword>
<protein>
    <submittedName>
        <fullName evidence="2">Uncharacterized protein</fullName>
    </submittedName>
</protein>
<evidence type="ECO:0000313" key="3">
    <source>
        <dbReference type="Proteomes" id="UP000008021"/>
    </source>
</evidence>
<dbReference type="Gramene" id="OMERI04G18850.4">
    <property type="protein sequence ID" value="OMERI04G18850.4"/>
    <property type="gene ID" value="OMERI04G18850"/>
</dbReference>
<keyword evidence="1" id="KW-0472">Membrane</keyword>
<keyword evidence="3" id="KW-1185">Reference proteome</keyword>
<dbReference type="PANTHER" id="PTHR35165:SF1">
    <property type="entry name" value="OS04G0577375 PROTEIN"/>
    <property type="match status" value="1"/>
</dbReference>
<dbReference type="Proteomes" id="UP000008021">
    <property type="component" value="Chromosome 4"/>
</dbReference>
<evidence type="ECO:0000256" key="1">
    <source>
        <dbReference type="SAM" id="Phobius"/>
    </source>
</evidence>
<feature type="transmembrane region" description="Helical" evidence="1">
    <location>
        <begin position="47"/>
        <end position="71"/>
    </location>
</feature>
<dbReference type="InterPro" id="IPR032238">
    <property type="entry name" value="ATP-synth_Z"/>
</dbReference>
<dbReference type="Pfam" id="PF16594">
    <property type="entry name" value="ATP-synt_Z"/>
    <property type="match status" value="1"/>
</dbReference>
<organism evidence="2">
    <name type="scientific">Oryza meridionalis</name>
    <dbReference type="NCBI Taxonomy" id="40149"/>
    <lineage>
        <taxon>Eukaryota</taxon>
        <taxon>Viridiplantae</taxon>
        <taxon>Streptophyta</taxon>
        <taxon>Embryophyta</taxon>
        <taxon>Tracheophyta</taxon>
        <taxon>Spermatophyta</taxon>
        <taxon>Magnoliopsida</taxon>
        <taxon>Liliopsida</taxon>
        <taxon>Poales</taxon>
        <taxon>Poaceae</taxon>
        <taxon>BOP clade</taxon>
        <taxon>Oryzoideae</taxon>
        <taxon>Oryzeae</taxon>
        <taxon>Oryzinae</taxon>
        <taxon>Oryza</taxon>
    </lineage>
</organism>
<proteinExistence type="predicted"/>
<reference evidence="2" key="1">
    <citation type="submission" date="2015-04" db="UniProtKB">
        <authorList>
            <consortium name="EnsemblPlants"/>
        </authorList>
    </citation>
    <scope>IDENTIFICATION</scope>
</reference>
<accession>A0A0E0DHH6</accession>
<dbReference type="EnsemblPlants" id="OMERI04G18850.4">
    <property type="protein sequence ID" value="OMERI04G18850.4"/>
    <property type="gene ID" value="OMERI04G18850"/>
</dbReference>
<sequence>MQQKLAHYPAAAAAGPGKAGHHNAGDFHAVAAGGVAPPAETTRWPSLAATAASLVAVGLGGAALLVWWALAFHPANARLWMVPAGLST</sequence>